<dbReference type="EMBL" id="VFML01000001">
    <property type="protein sequence ID" value="TQJ01897.1"/>
    <property type="molecule type" value="Genomic_DNA"/>
</dbReference>
<dbReference type="Proteomes" id="UP000320876">
    <property type="component" value="Unassembled WGS sequence"/>
</dbReference>
<accession>A0A542DFN1</accession>
<keyword evidence="2" id="KW-1185">Reference proteome</keyword>
<evidence type="ECO:0000313" key="2">
    <source>
        <dbReference type="Proteomes" id="UP000320876"/>
    </source>
</evidence>
<evidence type="ECO:0000313" key="1">
    <source>
        <dbReference type="EMBL" id="TQJ01897.1"/>
    </source>
</evidence>
<comment type="caution">
    <text evidence="1">The sequence shown here is derived from an EMBL/GenBank/DDBJ whole genome shotgun (WGS) entry which is preliminary data.</text>
</comment>
<dbReference type="AlphaFoldDB" id="A0A542DFN1"/>
<reference evidence="1 2" key="1">
    <citation type="submission" date="2019-06" db="EMBL/GenBank/DDBJ databases">
        <title>Sequencing the genomes of 1000 actinobacteria strains.</title>
        <authorList>
            <person name="Klenk H.-P."/>
        </authorList>
    </citation>
    <scope>NUCLEOTIDE SEQUENCE [LARGE SCALE GENOMIC DNA]</scope>
    <source>
        <strain evidence="1 2">DSM 45679</strain>
    </source>
</reference>
<proteinExistence type="predicted"/>
<organism evidence="1 2">
    <name type="scientific">Amycolatopsis cihanbeyliensis</name>
    <dbReference type="NCBI Taxonomy" id="1128664"/>
    <lineage>
        <taxon>Bacteria</taxon>
        <taxon>Bacillati</taxon>
        <taxon>Actinomycetota</taxon>
        <taxon>Actinomycetes</taxon>
        <taxon>Pseudonocardiales</taxon>
        <taxon>Pseudonocardiaceae</taxon>
        <taxon>Amycolatopsis</taxon>
    </lineage>
</organism>
<dbReference type="RefSeq" id="WP_141996692.1">
    <property type="nucleotide sequence ID" value="NZ_VFML01000001.1"/>
</dbReference>
<sequence>MNEERRRFVVLLRAVGWQLHDVAFATMRGNCPQQVRDELADALSDLIPLLREDDPPPMIEHDRR</sequence>
<protein>
    <submittedName>
        <fullName evidence="1">Uncharacterized protein</fullName>
    </submittedName>
</protein>
<gene>
    <name evidence="1" type="ORF">FB471_1613</name>
</gene>
<name>A0A542DFN1_AMYCI</name>